<dbReference type="KEGG" id="aplc:110985387"/>
<dbReference type="SUPFAM" id="SSF55729">
    <property type="entry name" value="Acyl-CoA N-acyltransferases (Nat)"/>
    <property type="match status" value="1"/>
</dbReference>
<dbReference type="PANTHER" id="PTHR10545:SF29">
    <property type="entry name" value="GH14572P-RELATED"/>
    <property type="match status" value="1"/>
</dbReference>
<protein>
    <submittedName>
        <fullName evidence="6">Uncharacterized protein LOC110985387</fullName>
    </submittedName>
</protein>
<gene>
    <name evidence="6" type="primary">LOC110985387</name>
</gene>
<evidence type="ECO:0000313" key="5">
    <source>
        <dbReference type="Proteomes" id="UP000694845"/>
    </source>
</evidence>
<evidence type="ECO:0000256" key="1">
    <source>
        <dbReference type="ARBA" id="ARBA00008694"/>
    </source>
</evidence>
<name>A0A8B7ZFP9_ACAPL</name>
<evidence type="ECO:0000256" key="3">
    <source>
        <dbReference type="ARBA" id="ARBA00023315"/>
    </source>
</evidence>
<keyword evidence="5" id="KW-1185">Reference proteome</keyword>
<organism evidence="5 6">
    <name type="scientific">Acanthaster planci</name>
    <name type="common">Crown-of-thorns starfish</name>
    <dbReference type="NCBI Taxonomy" id="133434"/>
    <lineage>
        <taxon>Eukaryota</taxon>
        <taxon>Metazoa</taxon>
        <taxon>Echinodermata</taxon>
        <taxon>Eleutherozoa</taxon>
        <taxon>Asterozoa</taxon>
        <taxon>Asteroidea</taxon>
        <taxon>Valvatacea</taxon>
        <taxon>Valvatida</taxon>
        <taxon>Acanthasteridae</taxon>
        <taxon>Acanthaster</taxon>
    </lineage>
</organism>
<dbReference type="Pfam" id="PF00583">
    <property type="entry name" value="Acetyltransf_1"/>
    <property type="match status" value="1"/>
</dbReference>
<dbReference type="GeneID" id="110985387"/>
<proteinExistence type="inferred from homology"/>
<dbReference type="GO" id="GO:0008080">
    <property type="term" value="F:N-acetyltransferase activity"/>
    <property type="evidence" value="ECO:0007669"/>
    <property type="project" value="UniProtKB-ARBA"/>
</dbReference>
<feature type="domain" description="N-acetyltransferase" evidence="4">
    <location>
        <begin position="26"/>
        <end position="179"/>
    </location>
</feature>
<evidence type="ECO:0000313" key="6">
    <source>
        <dbReference type="RefSeq" id="XP_022102061.1"/>
    </source>
</evidence>
<sequence length="184" mass="20461">MVYKYTVRHGKPEDSGTILEFLKEHSKIEDFTAVALKHAEEDLRSHSFGDEAPFHFLVLETTGDGPGETAGPEVVGCIGYFLAYCSLKGRMLFLDELFVQAAHRGKSLGRMLLGKAAEVAIKNHCKGMNWLLGGANKNAAEFYGHLNCPNMTKQHGQRFVRIPRDSFEQLADTMPKTGSNIQFL</sequence>
<dbReference type="OMA" id="DEAPFHF"/>
<dbReference type="InterPro" id="IPR000182">
    <property type="entry name" value="GNAT_dom"/>
</dbReference>
<dbReference type="PROSITE" id="PS51186">
    <property type="entry name" value="GNAT"/>
    <property type="match status" value="1"/>
</dbReference>
<dbReference type="PANTHER" id="PTHR10545">
    <property type="entry name" value="DIAMINE N-ACETYLTRANSFERASE"/>
    <property type="match status" value="1"/>
</dbReference>
<dbReference type="OrthoDB" id="7305308at2759"/>
<comment type="similarity">
    <text evidence="1">Belongs to the acetyltransferase family.</text>
</comment>
<dbReference type="CDD" id="cd04301">
    <property type="entry name" value="NAT_SF"/>
    <property type="match status" value="1"/>
</dbReference>
<evidence type="ECO:0000256" key="2">
    <source>
        <dbReference type="ARBA" id="ARBA00022679"/>
    </source>
</evidence>
<dbReference type="InterPro" id="IPR016181">
    <property type="entry name" value="Acyl_CoA_acyltransferase"/>
</dbReference>
<dbReference type="Gene3D" id="3.40.630.30">
    <property type="match status" value="1"/>
</dbReference>
<evidence type="ECO:0000259" key="4">
    <source>
        <dbReference type="PROSITE" id="PS51186"/>
    </source>
</evidence>
<dbReference type="Proteomes" id="UP000694845">
    <property type="component" value="Unplaced"/>
</dbReference>
<keyword evidence="3" id="KW-0012">Acyltransferase</keyword>
<dbReference type="FunFam" id="3.40.630.30:FF:000064">
    <property type="entry name" value="GNAT family acetyltransferase"/>
    <property type="match status" value="1"/>
</dbReference>
<dbReference type="AlphaFoldDB" id="A0A8B7ZFP9"/>
<dbReference type="RefSeq" id="XP_022102061.1">
    <property type="nucleotide sequence ID" value="XM_022246369.1"/>
</dbReference>
<reference evidence="6" key="1">
    <citation type="submission" date="2025-08" db="UniProtKB">
        <authorList>
            <consortium name="RefSeq"/>
        </authorList>
    </citation>
    <scope>IDENTIFICATION</scope>
</reference>
<accession>A0A8B7ZFP9</accession>
<keyword evidence="2" id="KW-0808">Transferase</keyword>
<dbReference type="InterPro" id="IPR051016">
    <property type="entry name" value="Diverse_Substrate_AcTransf"/>
</dbReference>